<comment type="similarity">
    <text evidence="1">Belongs to the universal stress protein A family.</text>
</comment>
<dbReference type="HOGENOM" id="CLU_1000226_0_0_0"/>
<reference evidence="3 4" key="1">
    <citation type="journal article" date="2014" name="PLoS ONE">
        <title>The first complete genome sequence of the class fimbriimonadia in the phylum armatimonadetes.</title>
        <authorList>
            <person name="Hu Z.Y."/>
            <person name="Wang Y.Z."/>
            <person name="Im W.T."/>
            <person name="Wang S.Y."/>
            <person name="Zhao G.P."/>
            <person name="Zheng H.J."/>
            <person name="Quan Z.X."/>
        </authorList>
    </citation>
    <scope>NUCLEOTIDE SEQUENCE [LARGE SCALE GENOMIC DNA]</scope>
    <source>
        <strain evidence="3">Gsoil 348</strain>
    </source>
</reference>
<dbReference type="EMBL" id="CP007139">
    <property type="protein sequence ID" value="AIE86599.1"/>
    <property type="molecule type" value="Genomic_DNA"/>
</dbReference>
<dbReference type="CDD" id="cd00293">
    <property type="entry name" value="USP-like"/>
    <property type="match status" value="1"/>
</dbReference>
<protein>
    <submittedName>
        <fullName evidence="3">UspA domain-containing protein</fullName>
    </submittedName>
</protein>
<dbReference type="InterPro" id="IPR006016">
    <property type="entry name" value="UspA"/>
</dbReference>
<evidence type="ECO:0000259" key="2">
    <source>
        <dbReference type="Pfam" id="PF00582"/>
    </source>
</evidence>
<dbReference type="PANTHER" id="PTHR46268:SF6">
    <property type="entry name" value="UNIVERSAL STRESS PROTEIN UP12"/>
    <property type="match status" value="1"/>
</dbReference>
<dbReference type="Pfam" id="PF00582">
    <property type="entry name" value="Usp"/>
    <property type="match status" value="2"/>
</dbReference>
<dbReference type="KEGG" id="fgi:OP10G_3231"/>
<dbReference type="STRING" id="661478.OP10G_3231"/>
<dbReference type="SUPFAM" id="SSF52402">
    <property type="entry name" value="Adenine nucleotide alpha hydrolases-like"/>
    <property type="match status" value="2"/>
</dbReference>
<name>A0A068NY33_FIMGI</name>
<gene>
    <name evidence="3" type="ORF">OP10G_3231</name>
</gene>
<dbReference type="AlphaFoldDB" id="A0A068NY33"/>
<accession>A0A068NY33</accession>
<dbReference type="Proteomes" id="UP000027982">
    <property type="component" value="Chromosome"/>
</dbReference>
<dbReference type="Gene3D" id="3.40.50.620">
    <property type="entry name" value="HUPs"/>
    <property type="match status" value="2"/>
</dbReference>
<dbReference type="PANTHER" id="PTHR46268">
    <property type="entry name" value="STRESS RESPONSE PROTEIN NHAX"/>
    <property type="match status" value="1"/>
</dbReference>
<dbReference type="InterPro" id="IPR006015">
    <property type="entry name" value="Universal_stress_UspA"/>
</dbReference>
<proteinExistence type="inferred from homology"/>
<dbReference type="OrthoDB" id="4273874at2"/>
<sequence>MKVVIGVDESLSSRNAIDLFLKLRFAAPQAIFVHVIESVMPDGSFVDFPDDHPLGALMRESMSEGEKLLGRAHRRSMAFGVEAKVEIVKGNPAQVLQEVATRESADLIVVGCNRRSRLDDLILGGTPRTLLHEAPQSLLVVRSPVLRIGPLRGVFAVDHREEPEEFVDALLQLKPGGIGCLDVLTINEAGHRELASVSRLPAPVADVCSWIDEGIRSKNVALADRLSSLGADCRAVVMEGDMPACAIAIAANRAHADFIVVGAKRHGFLDRHLGRSVSKGLLASDRRALLVLRPKEEKQSSVADMPSP</sequence>
<organism evidence="3 4">
    <name type="scientific">Fimbriimonas ginsengisoli Gsoil 348</name>
    <dbReference type="NCBI Taxonomy" id="661478"/>
    <lineage>
        <taxon>Bacteria</taxon>
        <taxon>Bacillati</taxon>
        <taxon>Armatimonadota</taxon>
        <taxon>Fimbriimonadia</taxon>
        <taxon>Fimbriimonadales</taxon>
        <taxon>Fimbriimonadaceae</taxon>
        <taxon>Fimbriimonas</taxon>
    </lineage>
</organism>
<feature type="domain" description="UspA" evidence="2">
    <location>
        <begin position="2"/>
        <end position="142"/>
    </location>
</feature>
<keyword evidence="4" id="KW-1185">Reference proteome</keyword>
<dbReference type="PRINTS" id="PR01438">
    <property type="entry name" value="UNVRSLSTRESS"/>
</dbReference>
<evidence type="ECO:0000313" key="4">
    <source>
        <dbReference type="Proteomes" id="UP000027982"/>
    </source>
</evidence>
<evidence type="ECO:0000313" key="3">
    <source>
        <dbReference type="EMBL" id="AIE86599.1"/>
    </source>
</evidence>
<evidence type="ECO:0000256" key="1">
    <source>
        <dbReference type="ARBA" id="ARBA00008791"/>
    </source>
</evidence>
<feature type="domain" description="UspA" evidence="2">
    <location>
        <begin position="218"/>
        <end position="283"/>
    </location>
</feature>
<dbReference type="InterPro" id="IPR014729">
    <property type="entry name" value="Rossmann-like_a/b/a_fold"/>
</dbReference>